<reference evidence="16 17" key="1">
    <citation type="submission" date="2020-10" db="EMBL/GenBank/DDBJ databases">
        <title>Ca. Dormibacterota MAGs.</title>
        <authorList>
            <person name="Montgomery K."/>
        </authorList>
    </citation>
    <scope>NUCLEOTIDE SEQUENCE [LARGE SCALE GENOMIC DNA]</scope>
    <source>
        <strain evidence="16">SC8811_S16_3</strain>
    </source>
</reference>
<keyword evidence="4 13" id="KW-0138">CF(0)</keyword>
<comment type="function">
    <text evidence="11 13">F(1)F(0) ATP synthase produces ATP from ADP in the presence of a proton or sodium gradient. F-type ATPases consist of two structural domains, F(1) containing the extramembraneous catalytic core and F(0) containing the membrane proton channel, linked together by a central stalk and a peripheral stalk. During catalysis, ATP synthesis in the catalytic domain of F(1) is coupled via a rotary mechanism of the central stalk subunits to proton translocation.</text>
</comment>
<keyword evidence="7 13" id="KW-1133">Transmembrane helix</keyword>
<dbReference type="GO" id="GO:0045259">
    <property type="term" value="C:proton-transporting ATP synthase complex"/>
    <property type="evidence" value="ECO:0007669"/>
    <property type="project" value="UniProtKB-KW"/>
</dbReference>
<evidence type="ECO:0000256" key="13">
    <source>
        <dbReference type="HAMAP-Rule" id="MF_01398"/>
    </source>
</evidence>
<evidence type="ECO:0000256" key="15">
    <source>
        <dbReference type="SAM" id="Coils"/>
    </source>
</evidence>
<evidence type="ECO:0000256" key="12">
    <source>
        <dbReference type="ARBA" id="ARBA00037847"/>
    </source>
</evidence>
<evidence type="ECO:0000256" key="8">
    <source>
        <dbReference type="ARBA" id="ARBA00023065"/>
    </source>
</evidence>
<evidence type="ECO:0000256" key="14">
    <source>
        <dbReference type="RuleBase" id="RU003848"/>
    </source>
</evidence>
<dbReference type="GO" id="GO:0012505">
    <property type="term" value="C:endomembrane system"/>
    <property type="evidence" value="ECO:0007669"/>
    <property type="project" value="UniProtKB-SubCell"/>
</dbReference>
<keyword evidence="3 13" id="KW-1003">Cell membrane</keyword>
<dbReference type="NCBIfam" id="TIGR01144">
    <property type="entry name" value="ATP_synt_b"/>
    <property type="match status" value="1"/>
</dbReference>
<evidence type="ECO:0000256" key="1">
    <source>
        <dbReference type="ARBA" id="ARBA00005513"/>
    </source>
</evidence>
<proteinExistence type="inferred from homology"/>
<organism evidence="16 17">
    <name type="scientific">Candidatus Dormiibacter inghamiae</name>
    <dbReference type="NCBI Taxonomy" id="3127013"/>
    <lineage>
        <taxon>Bacteria</taxon>
        <taxon>Bacillati</taxon>
        <taxon>Candidatus Dormiibacterota</taxon>
        <taxon>Candidatus Dormibacteria</taxon>
        <taxon>Candidatus Dormibacterales</taxon>
        <taxon>Candidatus Dormibacteraceae</taxon>
        <taxon>Candidatus Dormiibacter</taxon>
    </lineage>
</organism>
<keyword evidence="9 13" id="KW-0472">Membrane</keyword>
<comment type="similarity">
    <text evidence="1 13 14">Belongs to the ATPase B chain family.</text>
</comment>
<evidence type="ECO:0000313" key="16">
    <source>
        <dbReference type="EMBL" id="MBJ7603930.1"/>
    </source>
</evidence>
<dbReference type="GO" id="GO:0046961">
    <property type="term" value="F:proton-transporting ATPase activity, rotational mechanism"/>
    <property type="evidence" value="ECO:0007669"/>
    <property type="project" value="TreeGrafter"/>
</dbReference>
<evidence type="ECO:0000256" key="11">
    <source>
        <dbReference type="ARBA" id="ARBA00025198"/>
    </source>
</evidence>
<keyword evidence="2 13" id="KW-0813">Transport</keyword>
<keyword evidence="6 13" id="KW-0375">Hydrogen ion transport</keyword>
<dbReference type="InterPro" id="IPR028987">
    <property type="entry name" value="ATP_synth_B-like_membr_sf"/>
</dbReference>
<comment type="subunit">
    <text evidence="13">F-type ATPases have 2 components, F(1) - the catalytic core - and F(0) - the membrane proton channel. F(1) has five subunits: alpha(3), beta(3), gamma(1), delta(1), epsilon(1). F(0) has three main subunits: a(1), b(2) and c(10-14). The alpha and beta chains form an alternating ring which encloses part of the gamma chain. F(1) is attached to F(0) by a central stalk formed by the gamma and epsilon chains, while a peripheral stalk is formed by the delta and b chains.</text>
</comment>
<protein>
    <recommendedName>
        <fullName evidence="13">ATP synthase subunit b</fullName>
    </recommendedName>
    <alternativeName>
        <fullName evidence="13">ATP synthase F(0) sector subunit b</fullName>
    </alternativeName>
    <alternativeName>
        <fullName evidence="13">ATPase subunit I</fullName>
    </alternativeName>
    <alternativeName>
        <fullName evidence="13">F-type ATPase subunit b</fullName>
        <shortName evidence="13">F-ATPase subunit b</shortName>
    </alternativeName>
</protein>
<evidence type="ECO:0000256" key="7">
    <source>
        <dbReference type="ARBA" id="ARBA00022989"/>
    </source>
</evidence>
<dbReference type="EMBL" id="JAEKNQ010000045">
    <property type="protein sequence ID" value="MBJ7603930.1"/>
    <property type="molecule type" value="Genomic_DNA"/>
</dbReference>
<evidence type="ECO:0000256" key="9">
    <source>
        <dbReference type="ARBA" id="ARBA00023136"/>
    </source>
</evidence>
<dbReference type="CDD" id="cd06503">
    <property type="entry name" value="ATP-synt_Fo_b"/>
    <property type="match status" value="1"/>
</dbReference>
<dbReference type="InterPro" id="IPR005864">
    <property type="entry name" value="ATP_synth_F0_bsu_bac"/>
</dbReference>
<dbReference type="Gene3D" id="1.20.5.620">
    <property type="entry name" value="F1F0 ATP synthase subunit B, membrane domain"/>
    <property type="match status" value="1"/>
</dbReference>
<dbReference type="RefSeq" id="WP_338180735.1">
    <property type="nucleotide sequence ID" value="NZ_JAEKNQ010000045.1"/>
</dbReference>
<feature type="transmembrane region" description="Helical" evidence="13">
    <location>
        <begin position="12"/>
        <end position="33"/>
    </location>
</feature>
<comment type="subcellular location">
    <subcellularLocation>
        <location evidence="13">Cell membrane</location>
        <topology evidence="13">Single-pass membrane protein</topology>
    </subcellularLocation>
    <subcellularLocation>
        <location evidence="12">Endomembrane system</location>
        <topology evidence="12">Single-pass membrane protein</topology>
    </subcellularLocation>
</comment>
<evidence type="ECO:0000256" key="10">
    <source>
        <dbReference type="ARBA" id="ARBA00023310"/>
    </source>
</evidence>
<dbReference type="Proteomes" id="UP000620075">
    <property type="component" value="Unassembled WGS sequence"/>
</dbReference>
<dbReference type="GO" id="GO:0046933">
    <property type="term" value="F:proton-transporting ATP synthase activity, rotational mechanism"/>
    <property type="evidence" value="ECO:0007669"/>
    <property type="project" value="UniProtKB-UniRule"/>
</dbReference>
<dbReference type="InterPro" id="IPR050059">
    <property type="entry name" value="ATP_synthase_B_chain"/>
</dbReference>
<evidence type="ECO:0000256" key="2">
    <source>
        <dbReference type="ARBA" id="ARBA00022448"/>
    </source>
</evidence>
<keyword evidence="15" id="KW-0175">Coiled coil</keyword>
<keyword evidence="10 13" id="KW-0066">ATP synthesis</keyword>
<evidence type="ECO:0000313" key="17">
    <source>
        <dbReference type="Proteomes" id="UP000620075"/>
    </source>
</evidence>
<sequence>MYLAAGILVINATFWIEAVAFLLMLAVLARFVYPRISAAAEARQQQITEQLRKAEESRRASEERLGQAEARLNEARTQAAEVIEGAGRSAEQLRADLKARAEEDARRVTENARKDIEAERQKAMDSIRGEVADLVVSATEKVVGERLDVGSHHSLIDRAIAEVGARDGRS</sequence>
<comment type="caution">
    <text evidence="16">The sequence shown here is derived from an EMBL/GenBank/DDBJ whole genome shotgun (WGS) entry which is preliminary data.</text>
</comment>
<keyword evidence="5 13" id="KW-0812">Transmembrane</keyword>
<accession>A0A934KKW5</accession>
<dbReference type="InterPro" id="IPR002146">
    <property type="entry name" value="ATP_synth_b/b'su_bac/chlpt"/>
</dbReference>
<dbReference type="PANTHER" id="PTHR33445">
    <property type="entry name" value="ATP SYNTHASE SUBUNIT B', CHLOROPLASTIC"/>
    <property type="match status" value="1"/>
</dbReference>
<dbReference type="AlphaFoldDB" id="A0A934KKW5"/>
<feature type="coiled-coil region" evidence="15">
    <location>
        <begin position="37"/>
        <end position="119"/>
    </location>
</feature>
<evidence type="ECO:0000256" key="6">
    <source>
        <dbReference type="ARBA" id="ARBA00022781"/>
    </source>
</evidence>
<name>A0A934KKW5_9BACT</name>
<evidence type="ECO:0000256" key="5">
    <source>
        <dbReference type="ARBA" id="ARBA00022692"/>
    </source>
</evidence>
<dbReference type="PANTHER" id="PTHR33445:SF1">
    <property type="entry name" value="ATP SYNTHASE SUBUNIT B"/>
    <property type="match status" value="1"/>
</dbReference>
<dbReference type="GO" id="GO:0005886">
    <property type="term" value="C:plasma membrane"/>
    <property type="evidence" value="ECO:0007669"/>
    <property type="project" value="UniProtKB-SubCell"/>
</dbReference>
<dbReference type="Pfam" id="PF00430">
    <property type="entry name" value="ATP-synt_B"/>
    <property type="match status" value="1"/>
</dbReference>
<evidence type="ECO:0000256" key="3">
    <source>
        <dbReference type="ARBA" id="ARBA00022475"/>
    </source>
</evidence>
<dbReference type="SUPFAM" id="SSF81573">
    <property type="entry name" value="F1F0 ATP synthase subunit B, membrane domain"/>
    <property type="match status" value="1"/>
</dbReference>
<evidence type="ECO:0000256" key="4">
    <source>
        <dbReference type="ARBA" id="ARBA00022547"/>
    </source>
</evidence>
<keyword evidence="8 13" id="KW-0406">Ion transport</keyword>
<comment type="function">
    <text evidence="13">Component of the F(0) channel, it forms part of the peripheral stalk, linking F(1) to F(0).</text>
</comment>
<gene>
    <name evidence="13 16" type="primary">atpF</name>
    <name evidence="16" type="ORF">JF888_12165</name>
</gene>
<dbReference type="HAMAP" id="MF_01398">
    <property type="entry name" value="ATP_synth_b_bprime"/>
    <property type="match status" value="1"/>
</dbReference>